<dbReference type="CDD" id="cd02440">
    <property type="entry name" value="AdoMet_MTases"/>
    <property type="match status" value="1"/>
</dbReference>
<evidence type="ECO:0000256" key="2">
    <source>
        <dbReference type="ARBA" id="ARBA00022679"/>
    </source>
</evidence>
<dbReference type="InterPro" id="IPR029063">
    <property type="entry name" value="SAM-dependent_MTases_sf"/>
</dbReference>
<dbReference type="GO" id="GO:0008168">
    <property type="term" value="F:methyltransferase activity"/>
    <property type="evidence" value="ECO:0007669"/>
    <property type="project" value="UniProtKB-KW"/>
</dbReference>
<evidence type="ECO:0000256" key="4">
    <source>
        <dbReference type="ARBA" id="ARBA00022884"/>
    </source>
</evidence>
<dbReference type="SUPFAM" id="SSF53335">
    <property type="entry name" value="S-adenosyl-L-methionine-dependent methyltransferases"/>
    <property type="match status" value="1"/>
</dbReference>
<keyword evidence="4" id="KW-0694">RNA-binding</keyword>
<gene>
    <name evidence="5" type="ORF">GGR46_002912</name>
</gene>
<keyword evidence="1 5" id="KW-0489">Methyltransferase</keyword>
<dbReference type="RefSeq" id="WP_343058171.1">
    <property type="nucleotide sequence ID" value="NZ_JACIEH010000002.1"/>
</dbReference>
<keyword evidence="2 5" id="KW-0808">Transferase</keyword>
<dbReference type="GO" id="GO:0032259">
    <property type="term" value="P:methylation"/>
    <property type="evidence" value="ECO:0007669"/>
    <property type="project" value="UniProtKB-KW"/>
</dbReference>
<dbReference type="AlphaFoldDB" id="A0A7W6JTN7"/>
<protein>
    <submittedName>
        <fullName evidence="5">Phospholipid N-methyltransferase</fullName>
    </submittedName>
</protein>
<comment type="caution">
    <text evidence="5">The sequence shown here is derived from an EMBL/GenBank/DDBJ whole genome shotgun (WGS) entry which is preliminary data.</text>
</comment>
<reference evidence="5 6" key="1">
    <citation type="submission" date="2020-08" db="EMBL/GenBank/DDBJ databases">
        <title>Genomic Encyclopedia of Type Strains, Phase IV (KMG-IV): sequencing the most valuable type-strain genomes for metagenomic binning, comparative biology and taxonomic classification.</title>
        <authorList>
            <person name="Goeker M."/>
        </authorList>
    </citation>
    <scope>NUCLEOTIDE SEQUENCE [LARGE SCALE GENOMIC DNA]</scope>
    <source>
        <strain evidence="5 6">DSM 101806</strain>
    </source>
</reference>
<evidence type="ECO:0000256" key="1">
    <source>
        <dbReference type="ARBA" id="ARBA00022603"/>
    </source>
</evidence>
<dbReference type="Pfam" id="PF00398">
    <property type="entry name" value="RrnaAD"/>
    <property type="match status" value="1"/>
</dbReference>
<evidence type="ECO:0000313" key="5">
    <source>
        <dbReference type="EMBL" id="MBB4099348.1"/>
    </source>
</evidence>
<accession>A0A7W6JTN7</accession>
<evidence type="ECO:0000313" key="6">
    <source>
        <dbReference type="Proteomes" id="UP000557392"/>
    </source>
</evidence>
<dbReference type="GO" id="GO:0003723">
    <property type="term" value="F:RNA binding"/>
    <property type="evidence" value="ECO:0007669"/>
    <property type="project" value="UniProtKB-KW"/>
</dbReference>
<evidence type="ECO:0000256" key="3">
    <source>
        <dbReference type="ARBA" id="ARBA00022691"/>
    </source>
</evidence>
<dbReference type="EMBL" id="JACIEH010000002">
    <property type="protein sequence ID" value="MBB4099348.1"/>
    <property type="molecule type" value="Genomic_DNA"/>
</dbReference>
<keyword evidence="6" id="KW-1185">Reference proteome</keyword>
<sequence length="175" mass="18879">MGTAAVAPSGRALASLITREIDQTSGKVLELGPGTGIFTERLVSRGVDQSDLTLVEQNPGFVRLLKQRFPRATILEIDAAALGLIRQPRGDLFGAAVCGLGLRNMPVGHIEGIMRSAFSRMLPDAALYLFTYGRRCSVPAEVLERLGLAAEHFGIALLNLPPASVYRIVRVRNIQ</sequence>
<dbReference type="InterPro" id="IPR001737">
    <property type="entry name" value="KsgA/Erm"/>
</dbReference>
<organism evidence="5 6">
    <name type="scientific">Sphingomonas kyeonggiensis</name>
    <dbReference type="NCBI Taxonomy" id="1268553"/>
    <lineage>
        <taxon>Bacteria</taxon>
        <taxon>Pseudomonadati</taxon>
        <taxon>Pseudomonadota</taxon>
        <taxon>Alphaproteobacteria</taxon>
        <taxon>Sphingomonadales</taxon>
        <taxon>Sphingomonadaceae</taxon>
        <taxon>Sphingomonas</taxon>
    </lineage>
</organism>
<dbReference type="Proteomes" id="UP000557392">
    <property type="component" value="Unassembled WGS sequence"/>
</dbReference>
<name>A0A7W6JTN7_9SPHN</name>
<proteinExistence type="predicted"/>
<keyword evidence="3" id="KW-0949">S-adenosyl-L-methionine</keyword>
<dbReference type="Gene3D" id="3.40.50.150">
    <property type="entry name" value="Vaccinia Virus protein VP39"/>
    <property type="match status" value="1"/>
</dbReference>